<feature type="coiled-coil region" evidence="1">
    <location>
        <begin position="1100"/>
        <end position="1134"/>
    </location>
</feature>
<comment type="caution">
    <text evidence="3">The sequence shown here is derived from an EMBL/GenBank/DDBJ whole genome shotgun (WGS) entry which is preliminary data.</text>
</comment>
<feature type="compositionally biased region" description="Basic residues" evidence="2">
    <location>
        <begin position="32"/>
        <end position="42"/>
    </location>
</feature>
<gene>
    <name evidence="3" type="primary">Ccdc171</name>
    <name evidence="3" type="ORF">GTO95_0007138</name>
</gene>
<evidence type="ECO:0000313" key="3">
    <source>
        <dbReference type="EMBL" id="MBN3319893.1"/>
    </source>
</evidence>
<keyword evidence="4" id="KW-1185">Reference proteome</keyword>
<proteinExistence type="predicted"/>
<feature type="region of interest" description="Disordered" evidence="2">
    <location>
        <begin position="20"/>
        <end position="50"/>
    </location>
</feature>
<reference evidence="3" key="1">
    <citation type="journal article" date="2021" name="Cell">
        <title>Tracing the genetic footprints of vertebrate landing in non-teleost ray-finned fishes.</title>
        <authorList>
            <person name="Bi X."/>
            <person name="Wang K."/>
            <person name="Yang L."/>
            <person name="Pan H."/>
            <person name="Jiang H."/>
            <person name="Wei Q."/>
            <person name="Fang M."/>
            <person name="Yu H."/>
            <person name="Zhu C."/>
            <person name="Cai Y."/>
            <person name="He Y."/>
            <person name="Gan X."/>
            <person name="Zeng H."/>
            <person name="Yu D."/>
            <person name="Zhu Y."/>
            <person name="Jiang H."/>
            <person name="Qiu Q."/>
            <person name="Yang H."/>
            <person name="Zhang Y.E."/>
            <person name="Wang W."/>
            <person name="Zhu M."/>
            <person name="He S."/>
            <person name="Zhang G."/>
        </authorList>
    </citation>
    <scope>NUCLEOTIDE SEQUENCE</scope>
    <source>
        <strain evidence="3">Allg_001</strain>
    </source>
</reference>
<evidence type="ECO:0000256" key="2">
    <source>
        <dbReference type="SAM" id="MobiDB-lite"/>
    </source>
</evidence>
<protein>
    <submittedName>
        <fullName evidence="3">CC171 protein</fullName>
    </submittedName>
</protein>
<feature type="coiled-coil region" evidence="1">
    <location>
        <begin position="326"/>
        <end position="423"/>
    </location>
</feature>
<feature type="non-terminal residue" evidence="3">
    <location>
        <position position="1"/>
    </location>
</feature>
<feature type="coiled-coil region" evidence="1">
    <location>
        <begin position="496"/>
        <end position="572"/>
    </location>
</feature>
<accession>A0A8J7TE40</accession>
<feature type="region of interest" description="Disordered" evidence="2">
    <location>
        <begin position="242"/>
        <end position="261"/>
    </location>
</feature>
<dbReference type="PANTHER" id="PTHR37476">
    <property type="entry name" value="COILED-COIL DOMAIN-CONTAINING PROTEIN 171"/>
    <property type="match status" value="1"/>
</dbReference>
<dbReference type="Proteomes" id="UP000736164">
    <property type="component" value="Unassembled WGS sequence"/>
</dbReference>
<evidence type="ECO:0000256" key="1">
    <source>
        <dbReference type="SAM" id="Coils"/>
    </source>
</evidence>
<name>A0A8J7TE40_ATRSP</name>
<organism evidence="3 4">
    <name type="scientific">Atractosteus spatula</name>
    <name type="common">Alligator gar</name>
    <name type="synonym">Lepisosteus spatula</name>
    <dbReference type="NCBI Taxonomy" id="7917"/>
    <lineage>
        <taxon>Eukaryota</taxon>
        <taxon>Metazoa</taxon>
        <taxon>Chordata</taxon>
        <taxon>Craniata</taxon>
        <taxon>Vertebrata</taxon>
        <taxon>Euteleostomi</taxon>
        <taxon>Actinopterygii</taxon>
        <taxon>Neopterygii</taxon>
        <taxon>Holostei</taxon>
        <taxon>Semionotiformes</taxon>
        <taxon>Lepisosteidae</taxon>
        <taxon>Atractosteus</taxon>
    </lineage>
</organism>
<dbReference type="EMBL" id="JAAWVO010048688">
    <property type="protein sequence ID" value="MBN3319893.1"/>
    <property type="molecule type" value="Genomic_DNA"/>
</dbReference>
<feature type="non-terminal residue" evidence="3">
    <location>
        <position position="1285"/>
    </location>
</feature>
<keyword evidence="1" id="KW-0175">Coiled coil</keyword>
<evidence type="ECO:0000313" key="4">
    <source>
        <dbReference type="Proteomes" id="UP000736164"/>
    </source>
</evidence>
<dbReference type="PANTHER" id="PTHR37476:SF1">
    <property type="entry name" value="COILED-COIL DOMAIN-CONTAINING PROTEIN 171"/>
    <property type="match status" value="1"/>
</dbReference>
<feature type="coiled-coil region" evidence="1">
    <location>
        <begin position="989"/>
        <end position="1068"/>
    </location>
</feature>
<sequence>MTAQPSTALLRTQDLEQVSLKYKEAAQSKQGMKTHHNKRSSHSSKSSADEIARLKEMIAQLQSECQTSQNTEEGGFDSISDLRWRLNKSEKEKLELVTKYNEEVARYESQVAKLRAVLERGEAQRQNLEYEIALARKDAGMEKSSAEETVANIHRKNEQLKVENAELQQRVLDLEKALHITQQAREEDQGAFHCELEERDRLLQSANIETELLTAEKKRLEDLLQEQDDTLRELHKRLSQLQREHEKNAETLRRQGSELEYSAEREERLKKELEAAQQKVKSLEENVESERAAHLESKFNSEIIQLRIRDLEAALQVEKSSQSEALSSLELMKQQFREVEKAYEREKAKAKESLDKLLQFEKEYLSTKSQLNEDLEVKIKVITDLSEKVQHHEKLLADSRDEVEKAKNRQAFLEEAYESCMRELEQLLHHCSVSGPRTAVEPRDQGKQSPSALLESLKRTLVYYQDTLNQTAKELEDTKKIYKRVAHDCTSYEEVINTQKKNIEEAYTNLASANEEISRLRSECANRETLVVKAQTELQDVQHHWETEKMRAMEAEKEIQKLTQVYQQDSQEKLTFLHDLYQRLVAGCVLIKQPQGLLGRFSWPELCAILQEHTDALTSDLSRANEKISHLECVCQNKSEVVKELQQTRENTFSKLADQVREREAAWKKQKKDLEQHYTTLIGEVHARAQKWQRVAEENEEKVAGMEKIRDQMALDLAHFQKIMHQMQRESDTLLAACALLAGALYPLFWQLCALSSQKNLLLEQVDASEAFKSEIQTLVLALTAENETQLPTEGKRKQAKRLVCAFRKTVIAVIAANRFQKFGQDSRHLFTWVQGFNSFPALAVCAGGAKSAACSSGQEKEERCSSQALRWLTSRDLLTIVLSCVGDLQDMVSKTDASLPSSGPLVLTAAQNSFAKLMEKLGVEMEGSAGVSGRLTWYGDKGALTRRLGRGLHRLNAQMLKAGLPVAVTNKQMVAVLQHHILEFTQRLHAAEVERRSLRMELAQFKRTVKDMKREADKALGWKDLKQTAGVPLERFESVCQELNSALQREQQAQALLHEQAQQLQDLGLRLELHSEEEAEKDQTLAEAVKSLSEAKMELRRKDQSLRQLGKHLSQLEQDKRQLEESVRDAESALRMAAKGKDSLAGYMKSVAGSLKQVKERISLSWAAATRDDFTLQVPRVQQDITGSERLMGGPEVAACQSFISSFMDLYQMACSKMAMLESEISSHKNHIAALKAELQHACLRENQDFLPVSILLSSKYKLKYLFFFSCQQAHCKTVVFILK</sequence>